<evidence type="ECO:0000313" key="1">
    <source>
        <dbReference type="EMBL" id="MBK1707078.1"/>
    </source>
</evidence>
<reference evidence="1" key="2">
    <citation type="journal article" date="2020" name="Microorganisms">
        <title>Osmotic Adaptation and Compatible Solute Biosynthesis of Phototrophic Bacteria as Revealed from Genome Analyses.</title>
        <authorList>
            <person name="Imhoff J.F."/>
            <person name="Rahn T."/>
            <person name="Kunzel S."/>
            <person name="Keller A."/>
            <person name="Neulinger S.C."/>
        </authorList>
    </citation>
    <scope>NUCLEOTIDE SEQUENCE</scope>
    <source>
        <strain evidence="1">DSM 11080</strain>
    </source>
</reference>
<proteinExistence type="predicted"/>
<dbReference type="RefSeq" id="WP_200348559.1">
    <property type="nucleotide sequence ID" value="NZ_NRSJ01000062.1"/>
</dbReference>
<evidence type="ECO:0000313" key="2">
    <source>
        <dbReference type="Proteomes" id="UP001296776"/>
    </source>
</evidence>
<accession>A0AAJ0U848</accession>
<keyword evidence="2" id="KW-1185">Reference proteome</keyword>
<organism evidence="1 2">
    <name type="scientific">Halochromatium glycolicum</name>
    <dbReference type="NCBI Taxonomy" id="85075"/>
    <lineage>
        <taxon>Bacteria</taxon>
        <taxon>Pseudomonadati</taxon>
        <taxon>Pseudomonadota</taxon>
        <taxon>Gammaproteobacteria</taxon>
        <taxon>Chromatiales</taxon>
        <taxon>Chromatiaceae</taxon>
        <taxon>Halochromatium</taxon>
    </lineage>
</organism>
<protein>
    <submittedName>
        <fullName evidence="1">Uncharacterized protein</fullName>
    </submittedName>
</protein>
<name>A0AAJ0U848_9GAMM</name>
<dbReference type="EMBL" id="NRSJ01000062">
    <property type="protein sequence ID" value="MBK1707078.1"/>
    <property type="molecule type" value="Genomic_DNA"/>
</dbReference>
<reference evidence="1" key="1">
    <citation type="submission" date="2017-08" db="EMBL/GenBank/DDBJ databases">
        <authorList>
            <person name="Imhoff J.F."/>
            <person name="Rahn T."/>
            <person name="Kuenzel S."/>
            <person name="Neulinger S.C."/>
        </authorList>
    </citation>
    <scope>NUCLEOTIDE SEQUENCE</scope>
    <source>
        <strain evidence="1">DSM 11080</strain>
    </source>
</reference>
<gene>
    <name evidence="1" type="ORF">CKO40_21720</name>
</gene>
<dbReference type="Proteomes" id="UP001296776">
    <property type="component" value="Unassembled WGS sequence"/>
</dbReference>
<dbReference type="AlphaFoldDB" id="A0AAJ0U848"/>
<sequence>MNALAVHAQDSNNRHWVGLNKLRVLVVEHGADWFAQGVDLDYAAAGHSLEEVQRNFEEGLASTICLHLERFNSLDRLLKLTPRRVLDDLTPKHEFNFSMSTTHDLSDALNMLPFGGITYLPAYAPAAQ</sequence>
<comment type="caution">
    <text evidence="1">The sequence shown here is derived from an EMBL/GenBank/DDBJ whole genome shotgun (WGS) entry which is preliminary data.</text>
</comment>